<organism evidence="2 3">
    <name type="scientific">Nocardioides psychrotolerans</name>
    <dbReference type="NCBI Taxonomy" id="1005945"/>
    <lineage>
        <taxon>Bacteria</taxon>
        <taxon>Bacillati</taxon>
        <taxon>Actinomycetota</taxon>
        <taxon>Actinomycetes</taxon>
        <taxon>Propionibacteriales</taxon>
        <taxon>Nocardioidaceae</taxon>
        <taxon>Nocardioides</taxon>
    </lineage>
</organism>
<evidence type="ECO:0000313" key="2">
    <source>
        <dbReference type="EMBL" id="SFI51336.1"/>
    </source>
</evidence>
<feature type="region of interest" description="Disordered" evidence="1">
    <location>
        <begin position="16"/>
        <end position="41"/>
    </location>
</feature>
<dbReference type="Proteomes" id="UP000198649">
    <property type="component" value="Unassembled WGS sequence"/>
</dbReference>
<reference evidence="2 3" key="1">
    <citation type="submission" date="2016-10" db="EMBL/GenBank/DDBJ databases">
        <authorList>
            <person name="de Groot N.N."/>
        </authorList>
    </citation>
    <scope>NUCLEOTIDE SEQUENCE [LARGE SCALE GENOMIC DNA]</scope>
    <source>
        <strain evidence="2 3">CGMCC 1.11156</strain>
    </source>
</reference>
<accession>A0A1I3ITU1</accession>
<evidence type="ECO:0000313" key="3">
    <source>
        <dbReference type="Proteomes" id="UP000198649"/>
    </source>
</evidence>
<dbReference type="AlphaFoldDB" id="A0A1I3ITU1"/>
<proteinExistence type="predicted"/>
<protein>
    <submittedName>
        <fullName evidence="2">Uncharacterized protein</fullName>
    </submittedName>
</protein>
<name>A0A1I3ITU1_9ACTN</name>
<dbReference type="EMBL" id="FOQG01000009">
    <property type="protein sequence ID" value="SFI51336.1"/>
    <property type="molecule type" value="Genomic_DNA"/>
</dbReference>
<sequence length="282" mass="28629">MTVVDLVQRVRAVGHAPAGGDVGVHHPADRLTQRPGALGQRRGLGGDAGEDGEGVALRGIRTVALDGGEERGAEGPHVRGRRGVGAAGELGGEVGRRADHQAGLGELVVGQAAGDAEVGDLGDVVVGDQDVAGLDVAMHHPERVRRGQPVGDLGADPRSPDGVHGPLGGGDLRQGAAGDIFHHQPQVLPLLHRVVDRDDVAVVERGGGAGLAHCAGQVRQRLTGQVSDALDRHLATEPLVVGQPDAAHPSPADLTVEAVATGERSAGGVRGAWVHQGEVPTP</sequence>
<feature type="compositionally biased region" description="Basic and acidic residues" evidence="1">
    <location>
        <begin position="23"/>
        <end position="32"/>
    </location>
</feature>
<keyword evidence="3" id="KW-1185">Reference proteome</keyword>
<gene>
    <name evidence="2" type="ORF">SAMN05216561_109142</name>
</gene>
<evidence type="ECO:0000256" key="1">
    <source>
        <dbReference type="SAM" id="MobiDB-lite"/>
    </source>
</evidence>
<dbReference type="AntiFam" id="ANF00226">
    <property type="entry name" value="Shadow ORF (opposite pknB)"/>
</dbReference>